<evidence type="ECO:0000256" key="1">
    <source>
        <dbReference type="SAM" id="MobiDB-lite"/>
    </source>
</evidence>
<reference evidence="2" key="1">
    <citation type="journal article" date="2021" name="Genome Biol. Evol.">
        <title>The assembled and annotated genome of the fairy-ring fungus Marasmius oreades.</title>
        <authorList>
            <person name="Hiltunen M."/>
            <person name="Ament-Velasquez S.L."/>
            <person name="Johannesson H."/>
        </authorList>
    </citation>
    <scope>NUCLEOTIDE SEQUENCE</scope>
    <source>
        <strain evidence="2">03SP1</strain>
    </source>
</reference>
<dbReference type="RefSeq" id="XP_043014806.1">
    <property type="nucleotide sequence ID" value="XM_043146106.1"/>
</dbReference>
<evidence type="ECO:0000313" key="2">
    <source>
        <dbReference type="EMBL" id="KAG7098336.1"/>
    </source>
</evidence>
<proteinExistence type="predicted"/>
<accession>A0A9P8ADZ2</accession>
<keyword evidence="3" id="KW-1185">Reference proteome</keyword>
<dbReference type="GeneID" id="66069373"/>
<organism evidence="2 3">
    <name type="scientific">Marasmius oreades</name>
    <name type="common">fairy-ring Marasmius</name>
    <dbReference type="NCBI Taxonomy" id="181124"/>
    <lineage>
        <taxon>Eukaryota</taxon>
        <taxon>Fungi</taxon>
        <taxon>Dikarya</taxon>
        <taxon>Basidiomycota</taxon>
        <taxon>Agaricomycotina</taxon>
        <taxon>Agaricomycetes</taxon>
        <taxon>Agaricomycetidae</taxon>
        <taxon>Agaricales</taxon>
        <taxon>Marasmiineae</taxon>
        <taxon>Marasmiaceae</taxon>
        <taxon>Marasmius</taxon>
    </lineage>
</organism>
<evidence type="ECO:0000313" key="3">
    <source>
        <dbReference type="Proteomes" id="UP001049176"/>
    </source>
</evidence>
<name>A0A9P8ADZ2_9AGAR</name>
<gene>
    <name evidence="2" type="ORF">E1B28_000297</name>
</gene>
<comment type="caution">
    <text evidence="2">The sequence shown here is derived from an EMBL/GenBank/DDBJ whole genome shotgun (WGS) entry which is preliminary data.</text>
</comment>
<dbReference type="EMBL" id="CM032181">
    <property type="protein sequence ID" value="KAG7098336.1"/>
    <property type="molecule type" value="Genomic_DNA"/>
</dbReference>
<feature type="compositionally biased region" description="Basic and acidic residues" evidence="1">
    <location>
        <begin position="54"/>
        <end position="66"/>
    </location>
</feature>
<dbReference type="AlphaFoldDB" id="A0A9P8ADZ2"/>
<feature type="region of interest" description="Disordered" evidence="1">
    <location>
        <begin position="1"/>
        <end position="66"/>
    </location>
</feature>
<dbReference type="Proteomes" id="UP001049176">
    <property type="component" value="Chromosome 1"/>
</dbReference>
<feature type="compositionally biased region" description="Polar residues" evidence="1">
    <location>
        <begin position="1"/>
        <end position="26"/>
    </location>
</feature>
<protein>
    <submittedName>
        <fullName evidence="2">Uncharacterized protein</fullName>
    </submittedName>
</protein>
<sequence>MPGRSQTRSQKRGITSRNNEESQNLPPSKRYKVDPPPAPEVGAKTSSRKKKPTERRNYQETKATEDQLRKLQLEVARLKKKNGRQDIIIDTQRRERDRYYDAYYEANGHSPCDAQC</sequence>
<dbReference type="KEGG" id="more:E1B28_000297"/>